<feature type="region of interest" description="Disordered" evidence="1">
    <location>
        <begin position="1"/>
        <end position="38"/>
    </location>
</feature>
<dbReference type="EMBL" id="KE504127">
    <property type="protein sequence ID" value="EPT04207.1"/>
    <property type="molecule type" value="Genomic_DNA"/>
</dbReference>
<keyword evidence="3" id="KW-1185">Reference proteome</keyword>
<dbReference type="InParanoid" id="S8EGK5"/>
<dbReference type="Proteomes" id="UP000015241">
    <property type="component" value="Unassembled WGS sequence"/>
</dbReference>
<evidence type="ECO:0000313" key="3">
    <source>
        <dbReference type="Proteomes" id="UP000015241"/>
    </source>
</evidence>
<proteinExistence type="predicted"/>
<dbReference type="eggNOG" id="ENOG502SU8P">
    <property type="taxonomic scope" value="Eukaryota"/>
</dbReference>
<accession>S8EGK5</accession>
<feature type="region of interest" description="Disordered" evidence="1">
    <location>
        <begin position="210"/>
        <end position="274"/>
    </location>
</feature>
<dbReference type="HOGENOM" id="CLU_773769_0_0_1"/>
<protein>
    <submittedName>
        <fullName evidence="2">Uncharacterized protein</fullName>
    </submittedName>
</protein>
<dbReference type="OrthoDB" id="2688840at2759"/>
<feature type="compositionally biased region" description="Basic and acidic residues" evidence="1">
    <location>
        <begin position="8"/>
        <end position="24"/>
    </location>
</feature>
<sequence length="346" mass="37071">MSPSYKDLVARGEPPEKWDVDQWRRGKRARRDTSAREKGCVSYMLPISPASSADAAQTRLPSSSAAFGLYPERSSRRARRVIPRGALAYDGMSYGANLLPSGELDQLHSRAVSELQRSVADSSEGEIQRLRDLEHSRAQRCDASSRHRRLHPDSPVLHDVQAEVVSDEEDDIEIVSSEAPSGSAYFHNRGPPCKKRALSLNMMDIDDIPDAAAADSSPSLSAEPSERCSSPFSAVTGPSAYSSDDDMSAADSAGPSRYSAPHAPGLTNSYTPSSNQSCASLSPSIFSPLSLPTPGGVHVPVSASRPEKAVAVLTLAMANGACSIEDYSAIQQMRALDDSHTGDLFH</sequence>
<organism evidence="2 3">
    <name type="scientific">Fomitopsis schrenkii</name>
    <name type="common">Brown rot fungus</name>
    <dbReference type="NCBI Taxonomy" id="2126942"/>
    <lineage>
        <taxon>Eukaryota</taxon>
        <taxon>Fungi</taxon>
        <taxon>Dikarya</taxon>
        <taxon>Basidiomycota</taxon>
        <taxon>Agaricomycotina</taxon>
        <taxon>Agaricomycetes</taxon>
        <taxon>Polyporales</taxon>
        <taxon>Fomitopsis</taxon>
    </lineage>
</organism>
<feature type="compositionally biased region" description="Low complexity" evidence="1">
    <location>
        <begin position="210"/>
        <end position="223"/>
    </location>
</feature>
<dbReference type="AlphaFoldDB" id="S8EGK5"/>
<evidence type="ECO:0000256" key="1">
    <source>
        <dbReference type="SAM" id="MobiDB-lite"/>
    </source>
</evidence>
<reference evidence="2 3" key="1">
    <citation type="journal article" date="2012" name="Science">
        <title>The Paleozoic origin of enzymatic lignin decomposition reconstructed from 31 fungal genomes.</title>
        <authorList>
            <person name="Floudas D."/>
            <person name="Binder M."/>
            <person name="Riley R."/>
            <person name="Barry K."/>
            <person name="Blanchette R.A."/>
            <person name="Henrissat B."/>
            <person name="Martinez A.T."/>
            <person name="Otillar R."/>
            <person name="Spatafora J.W."/>
            <person name="Yadav J.S."/>
            <person name="Aerts A."/>
            <person name="Benoit I."/>
            <person name="Boyd A."/>
            <person name="Carlson A."/>
            <person name="Copeland A."/>
            <person name="Coutinho P.M."/>
            <person name="de Vries R.P."/>
            <person name="Ferreira P."/>
            <person name="Findley K."/>
            <person name="Foster B."/>
            <person name="Gaskell J."/>
            <person name="Glotzer D."/>
            <person name="Gorecki P."/>
            <person name="Heitman J."/>
            <person name="Hesse C."/>
            <person name="Hori C."/>
            <person name="Igarashi K."/>
            <person name="Jurgens J.A."/>
            <person name="Kallen N."/>
            <person name="Kersten P."/>
            <person name="Kohler A."/>
            <person name="Kuees U."/>
            <person name="Kumar T.K.A."/>
            <person name="Kuo A."/>
            <person name="LaButti K."/>
            <person name="Larrondo L.F."/>
            <person name="Lindquist E."/>
            <person name="Ling A."/>
            <person name="Lombard V."/>
            <person name="Lucas S."/>
            <person name="Lundell T."/>
            <person name="Martin R."/>
            <person name="McLaughlin D.J."/>
            <person name="Morgenstern I."/>
            <person name="Morin E."/>
            <person name="Murat C."/>
            <person name="Nagy L.G."/>
            <person name="Nolan M."/>
            <person name="Ohm R.A."/>
            <person name="Patyshakuliyeva A."/>
            <person name="Rokas A."/>
            <person name="Ruiz-Duenas F.J."/>
            <person name="Sabat G."/>
            <person name="Salamov A."/>
            <person name="Samejima M."/>
            <person name="Schmutz J."/>
            <person name="Slot J.C."/>
            <person name="St John F."/>
            <person name="Stenlid J."/>
            <person name="Sun H."/>
            <person name="Sun S."/>
            <person name="Syed K."/>
            <person name="Tsang A."/>
            <person name="Wiebenga A."/>
            <person name="Young D."/>
            <person name="Pisabarro A."/>
            <person name="Eastwood D.C."/>
            <person name="Martin F."/>
            <person name="Cullen D."/>
            <person name="Grigoriev I.V."/>
            <person name="Hibbett D.S."/>
        </authorList>
    </citation>
    <scope>NUCLEOTIDE SEQUENCE</scope>
    <source>
        <strain evidence="3">FP-58527</strain>
    </source>
</reference>
<evidence type="ECO:0000313" key="2">
    <source>
        <dbReference type="EMBL" id="EPT04207.1"/>
    </source>
</evidence>
<name>S8EGK5_FOMSC</name>
<gene>
    <name evidence="2" type="ORF">FOMPIDRAFT_97043</name>
</gene>